<accession>X1BTI8</accession>
<evidence type="ECO:0000256" key="1">
    <source>
        <dbReference type="SAM" id="Phobius"/>
    </source>
</evidence>
<organism evidence="2">
    <name type="scientific">marine sediment metagenome</name>
    <dbReference type="NCBI Taxonomy" id="412755"/>
    <lineage>
        <taxon>unclassified sequences</taxon>
        <taxon>metagenomes</taxon>
        <taxon>ecological metagenomes</taxon>
    </lineage>
</organism>
<sequence length="168" mass="19351">ANIDIWMWNNEENWGSYDYNINLTHLDDTSQYPSEYTLLNVIPFVPFWFPVPISEYIGSLKLSDVYDIDNRVLPTLNVEINTDFLQPDYPSERIFIIAFYNTDGILSSFKLYTSGNVVVIDIEFESLPIYVLPATLGLIGAFFIAIIFYVKKQRKNRDTSTLKGVSPN</sequence>
<keyword evidence="1" id="KW-1133">Transmembrane helix</keyword>
<feature type="non-terminal residue" evidence="2">
    <location>
        <position position="1"/>
    </location>
</feature>
<evidence type="ECO:0000313" key="2">
    <source>
        <dbReference type="EMBL" id="GAG87498.1"/>
    </source>
</evidence>
<feature type="transmembrane region" description="Helical" evidence="1">
    <location>
        <begin position="127"/>
        <end position="150"/>
    </location>
</feature>
<comment type="caution">
    <text evidence="2">The sequence shown here is derived from an EMBL/GenBank/DDBJ whole genome shotgun (WGS) entry which is preliminary data.</text>
</comment>
<reference evidence="2" key="1">
    <citation type="journal article" date="2014" name="Front. Microbiol.">
        <title>High frequency of phylogenetically diverse reductive dehalogenase-homologous genes in deep subseafloor sedimentary metagenomes.</title>
        <authorList>
            <person name="Kawai M."/>
            <person name="Futagami T."/>
            <person name="Toyoda A."/>
            <person name="Takaki Y."/>
            <person name="Nishi S."/>
            <person name="Hori S."/>
            <person name="Arai W."/>
            <person name="Tsubouchi T."/>
            <person name="Morono Y."/>
            <person name="Uchiyama I."/>
            <person name="Ito T."/>
            <person name="Fujiyama A."/>
            <person name="Inagaki F."/>
            <person name="Takami H."/>
        </authorList>
    </citation>
    <scope>NUCLEOTIDE SEQUENCE</scope>
    <source>
        <strain evidence="2">Expedition CK06-06</strain>
    </source>
</reference>
<dbReference type="EMBL" id="BART01010291">
    <property type="protein sequence ID" value="GAG87498.1"/>
    <property type="molecule type" value="Genomic_DNA"/>
</dbReference>
<protein>
    <submittedName>
        <fullName evidence="2">Uncharacterized protein</fullName>
    </submittedName>
</protein>
<dbReference type="AlphaFoldDB" id="X1BTI8"/>
<gene>
    <name evidence="2" type="ORF">S01H4_22447</name>
</gene>
<name>X1BTI8_9ZZZZ</name>
<keyword evidence="1" id="KW-0812">Transmembrane</keyword>
<keyword evidence="1" id="KW-0472">Membrane</keyword>
<proteinExistence type="predicted"/>